<dbReference type="Proteomes" id="UP001327560">
    <property type="component" value="Chromosome 6"/>
</dbReference>
<feature type="region of interest" description="Disordered" evidence="1">
    <location>
        <begin position="86"/>
        <end position="164"/>
    </location>
</feature>
<keyword evidence="3" id="KW-1185">Reference proteome</keyword>
<feature type="compositionally biased region" description="Basic and acidic residues" evidence="1">
    <location>
        <begin position="113"/>
        <end position="128"/>
    </location>
</feature>
<feature type="compositionally biased region" description="Low complexity" evidence="1">
    <location>
        <begin position="54"/>
        <end position="63"/>
    </location>
</feature>
<sequence length="180" mass="20297">MVVDDDDADTAVVLPRRDQGFRNPKGIGHHRRANLHHQQRSRGLPQRAPPAEAQQGRHQQLRGLRPEPPRLLPLLLPWLQDYRHRRRPQQEEADADEEESNCSSNIGLGGLDELLKPRQREEQRDAELHAAAAAAADGRGQLQDQRQEEEGHSPPSSIRKPHPGIVIKAMHLSLLLPPHS</sequence>
<feature type="compositionally biased region" description="Acidic residues" evidence="1">
    <location>
        <begin position="91"/>
        <end position="100"/>
    </location>
</feature>
<evidence type="ECO:0000313" key="3">
    <source>
        <dbReference type="Proteomes" id="UP001327560"/>
    </source>
</evidence>
<dbReference type="AlphaFoldDB" id="A0AAQ3KJ24"/>
<evidence type="ECO:0000313" key="2">
    <source>
        <dbReference type="EMBL" id="WOL09537.1"/>
    </source>
</evidence>
<feature type="compositionally biased region" description="Basic residues" evidence="1">
    <location>
        <begin position="27"/>
        <end position="40"/>
    </location>
</feature>
<feature type="region of interest" description="Disordered" evidence="1">
    <location>
        <begin position="1"/>
        <end position="70"/>
    </location>
</feature>
<proteinExistence type="predicted"/>
<accession>A0AAQ3KJ24</accession>
<name>A0AAQ3KJ24_9LILI</name>
<protein>
    <submittedName>
        <fullName evidence="2">Uncharacterized protein</fullName>
    </submittedName>
</protein>
<gene>
    <name evidence="2" type="ORF">Cni_G18290</name>
</gene>
<dbReference type="EMBL" id="CP136895">
    <property type="protein sequence ID" value="WOL09537.1"/>
    <property type="molecule type" value="Genomic_DNA"/>
</dbReference>
<organism evidence="2 3">
    <name type="scientific">Canna indica</name>
    <name type="common">Indian-shot</name>
    <dbReference type="NCBI Taxonomy" id="4628"/>
    <lineage>
        <taxon>Eukaryota</taxon>
        <taxon>Viridiplantae</taxon>
        <taxon>Streptophyta</taxon>
        <taxon>Embryophyta</taxon>
        <taxon>Tracheophyta</taxon>
        <taxon>Spermatophyta</taxon>
        <taxon>Magnoliopsida</taxon>
        <taxon>Liliopsida</taxon>
        <taxon>Zingiberales</taxon>
        <taxon>Cannaceae</taxon>
        <taxon>Canna</taxon>
    </lineage>
</organism>
<evidence type="ECO:0000256" key="1">
    <source>
        <dbReference type="SAM" id="MobiDB-lite"/>
    </source>
</evidence>
<reference evidence="2 3" key="1">
    <citation type="submission" date="2023-10" db="EMBL/GenBank/DDBJ databases">
        <title>Chromosome-scale genome assembly provides insights into flower coloration mechanisms of Canna indica.</title>
        <authorList>
            <person name="Li C."/>
        </authorList>
    </citation>
    <scope>NUCLEOTIDE SEQUENCE [LARGE SCALE GENOMIC DNA]</scope>
    <source>
        <tissue evidence="2">Flower</tissue>
    </source>
</reference>